<evidence type="ECO:0000256" key="1">
    <source>
        <dbReference type="SAM" id="MobiDB-lite"/>
    </source>
</evidence>
<evidence type="ECO:0000313" key="3">
    <source>
        <dbReference type="EMBL" id="CEM07564.1"/>
    </source>
</evidence>
<accession>A0A0G4F6B2</accession>
<dbReference type="GO" id="GO:0039536">
    <property type="term" value="P:negative regulation of RIG-I signaling pathway"/>
    <property type="evidence" value="ECO:0007669"/>
    <property type="project" value="InterPro"/>
</dbReference>
<feature type="compositionally biased region" description="Basic and acidic residues" evidence="1">
    <location>
        <begin position="311"/>
        <end position="339"/>
    </location>
</feature>
<feature type="compositionally biased region" description="Basic and acidic residues" evidence="1">
    <location>
        <begin position="138"/>
        <end position="151"/>
    </location>
</feature>
<dbReference type="GO" id="GO:0045893">
    <property type="term" value="P:positive regulation of DNA-templated transcription"/>
    <property type="evidence" value="ECO:0007669"/>
    <property type="project" value="TreeGrafter"/>
</dbReference>
<feature type="region of interest" description="Disordered" evidence="1">
    <location>
        <begin position="251"/>
        <end position="275"/>
    </location>
</feature>
<dbReference type="InterPro" id="IPR000467">
    <property type="entry name" value="G_patch_dom"/>
</dbReference>
<proteinExistence type="predicted"/>
<feature type="compositionally biased region" description="Polar residues" evidence="1">
    <location>
        <begin position="211"/>
        <end position="222"/>
    </location>
</feature>
<evidence type="ECO:0000259" key="2">
    <source>
        <dbReference type="PROSITE" id="PS50174"/>
    </source>
</evidence>
<organism evidence="3">
    <name type="scientific">Chromera velia CCMP2878</name>
    <dbReference type="NCBI Taxonomy" id="1169474"/>
    <lineage>
        <taxon>Eukaryota</taxon>
        <taxon>Sar</taxon>
        <taxon>Alveolata</taxon>
        <taxon>Colpodellida</taxon>
        <taxon>Chromeraceae</taxon>
        <taxon>Chromera</taxon>
    </lineage>
</organism>
<protein>
    <recommendedName>
        <fullName evidence="2">G-patch domain-containing protein</fullName>
    </recommendedName>
</protein>
<dbReference type="PROSITE" id="PS50174">
    <property type="entry name" value="G_PATCH"/>
    <property type="match status" value="1"/>
</dbReference>
<dbReference type="PANTHER" id="PTHR14390:SF2">
    <property type="entry name" value="G PATCH DOMAIN-CONTAINING PROTEIN 3"/>
    <property type="match status" value="1"/>
</dbReference>
<feature type="domain" description="G-patch" evidence="2">
    <location>
        <begin position="104"/>
        <end position="150"/>
    </location>
</feature>
<dbReference type="GO" id="GO:0003676">
    <property type="term" value="F:nucleic acid binding"/>
    <property type="evidence" value="ECO:0007669"/>
    <property type="project" value="InterPro"/>
</dbReference>
<reference evidence="3" key="1">
    <citation type="submission" date="2014-11" db="EMBL/GenBank/DDBJ databases">
        <authorList>
            <person name="Otto D Thomas"/>
            <person name="Naeem Raeece"/>
        </authorList>
    </citation>
    <scope>NUCLEOTIDE SEQUENCE</scope>
</reference>
<feature type="region of interest" description="Disordered" evidence="1">
    <location>
        <begin position="294"/>
        <end position="339"/>
    </location>
</feature>
<dbReference type="EMBL" id="CDMZ01000133">
    <property type="protein sequence ID" value="CEM07564.1"/>
    <property type="molecule type" value="Genomic_DNA"/>
</dbReference>
<dbReference type="VEuPathDB" id="CryptoDB:Cvel_2761"/>
<feature type="region of interest" description="Disordered" evidence="1">
    <location>
        <begin position="117"/>
        <end position="222"/>
    </location>
</feature>
<dbReference type="InterPro" id="IPR040341">
    <property type="entry name" value="GPATCH3"/>
</dbReference>
<feature type="compositionally biased region" description="Basic and acidic residues" evidence="1">
    <location>
        <begin position="198"/>
        <end position="209"/>
    </location>
</feature>
<dbReference type="GO" id="GO:0032480">
    <property type="term" value="P:negative regulation of type I interferon production"/>
    <property type="evidence" value="ECO:0007669"/>
    <property type="project" value="InterPro"/>
</dbReference>
<dbReference type="AlphaFoldDB" id="A0A0G4F6B2"/>
<sequence length="397" mass="43676">MNREGCAAGYLYEDAVENPWDKHDASGLVHYTDAAFWDQMAGDFHERTADDLDVDFREETGEDGEKEYVDREMQALWGGQWGEERLRQEVKERRSQEAFERFVAGGVAGRMMKQWGGREGEGLGMASSSSAASSLQETNRREEGRGPDARKGSLYTLSEKEWEEIDESGGAGRGQPSLCVSRQRDRPKELASTGRRSKGGEESLQERQVETGASSSGLPTSSVFKSVLLQQKVETGRHGIGYGRGLSLDETTKKASEEAAANAAPPAPGARTRLGGTAGLPLLLKGAVRAARRPAVPPDLLENGGSDEESNERQEKAAKRDGLQRQRERRDGFRLRGREERAHIPQLGRGLPTHQKVIGMQIDSDQQGRAGVRETNPVSEMDPAFMASFQIEDQKCL</sequence>
<dbReference type="PANTHER" id="PTHR14390">
    <property type="entry name" value="G PATCH DOMAIN CONTAINING PROTEIN 3"/>
    <property type="match status" value="1"/>
</dbReference>
<gene>
    <name evidence="3" type="ORF">Cvel_2761</name>
</gene>
<name>A0A0G4F6B2_9ALVE</name>